<evidence type="ECO:0000256" key="1">
    <source>
        <dbReference type="ARBA" id="ARBA00004196"/>
    </source>
</evidence>
<keyword evidence="4" id="KW-0676">Redox-active center</keyword>
<dbReference type="Proteomes" id="UP001595818">
    <property type="component" value="Unassembled WGS sequence"/>
</dbReference>
<dbReference type="PANTHER" id="PTHR42852">
    <property type="entry name" value="THIOL:DISULFIDE INTERCHANGE PROTEIN DSBE"/>
    <property type="match status" value="1"/>
</dbReference>
<evidence type="ECO:0000313" key="8">
    <source>
        <dbReference type="Proteomes" id="UP001595818"/>
    </source>
</evidence>
<evidence type="ECO:0000256" key="4">
    <source>
        <dbReference type="ARBA" id="ARBA00023284"/>
    </source>
</evidence>
<keyword evidence="3" id="KW-1015">Disulfide bond</keyword>
<dbReference type="CDD" id="cd02966">
    <property type="entry name" value="TlpA_like_family"/>
    <property type="match status" value="1"/>
</dbReference>
<dbReference type="InterPro" id="IPR013740">
    <property type="entry name" value="Redoxin"/>
</dbReference>
<evidence type="ECO:0000313" key="7">
    <source>
        <dbReference type="EMBL" id="MFC4874227.1"/>
    </source>
</evidence>
<dbReference type="RefSeq" id="WP_377067868.1">
    <property type="nucleotide sequence ID" value="NZ_JBHSJJ010000016.1"/>
</dbReference>
<evidence type="ECO:0000256" key="3">
    <source>
        <dbReference type="ARBA" id="ARBA00023157"/>
    </source>
</evidence>
<comment type="caution">
    <text evidence="7">The sequence shown here is derived from an EMBL/GenBank/DDBJ whole genome shotgun (WGS) entry which is preliminary data.</text>
</comment>
<dbReference type="SUPFAM" id="SSF52833">
    <property type="entry name" value="Thioredoxin-like"/>
    <property type="match status" value="1"/>
</dbReference>
<dbReference type="EMBL" id="JBHSJJ010000016">
    <property type="protein sequence ID" value="MFC4874227.1"/>
    <property type="molecule type" value="Genomic_DNA"/>
</dbReference>
<gene>
    <name evidence="7" type="ORF">ACFPFU_21160</name>
</gene>
<reference evidence="8" key="1">
    <citation type="journal article" date="2019" name="Int. J. Syst. Evol. Microbiol.">
        <title>The Global Catalogue of Microorganisms (GCM) 10K type strain sequencing project: providing services to taxonomists for standard genome sequencing and annotation.</title>
        <authorList>
            <consortium name="The Broad Institute Genomics Platform"/>
            <consortium name="The Broad Institute Genome Sequencing Center for Infectious Disease"/>
            <person name="Wu L."/>
            <person name="Ma J."/>
        </authorList>
    </citation>
    <scope>NUCLEOTIDE SEQUENCE [LARGE SCALE GENOMIC DNA]</scope>
    <source>
        <strain evidence="8">CGMCC 4.7466</strain>
    </source>
</reference>
<feature type="domain" description="Thioredoxin" evidence="6">
    <location>
        <begin position="1"/>
        <end position="111"/>
    </location>
</feature>
<dbReference type="Gene3D" id="3.40.30.10">
    <property type="entry name" value="Glutaredoxin"/>
    <property type="match status" value="1"/>
</dbReference>
<evidence type="ECO:0000256" key="5">
    <source>
        <dbReference type="SAM" id="MobiDB-lite"/>
    </source>
</evidence>
<evidence type="ECO:0000256" key="2">
    <source>
        <dbReference type="ARBA" id="ARBA00022748"/>
    </source>
</evidence>
<dbReference type="InterPro" id="IPR050553">
    <property type="entry name" value="Thioredoxin_ResA/DsbE_sf"/>
</dbReference>
<name>A0ABV9T6S8_9BACT</name>
<dbReference type="PROSITE" id="PS51352">
    <property type="entry name" value="THIOREDOXIN_2"/>
    <property type="match status" value="1"/>
</dbReference>
<feature type="region of interest" description="Disordered" evidence="5">
    <location>
        <begin position="93"/>
        <end position="115"/>
    </location>
</feature>
<comment type="subcellular location">
    <subcellularLocation>
        <location evidence="1">Cell envelope</location>
    </subcellularLocation>
</comment>
<accession>A0ABV9T6S8</accession>
<dbReference type="Pfam" id="PF08534">
    <property type="entry name" value="Redoxin"/>
    <property type="match status" value="1"/>
</dbReference>
<dbReference type="InterPro" id="IPR036249">
    <property type="entry name" value="Thioredoxin-like_sf"/>
</dbReference>
<keyword evidence="2" id="KW-0201">Cytochrome c-type biogenesis</keyword>
<keyword evidence="8" id="KW-1185">Reference proteome</keyword>
<dbReference type="PANTHER" id="PTHR42852:SF6">
    <property type="entry name" value="THIOL:DISULFIDE INTERCHANGE PROTEIN DSBE"/>
    <property type="match status" value="1"/>
</dbReference>
<dbReference type="InterPro" id="IPR013766">
    <property type="entry name" value="Thioredoxin_domain"/>
</dbReference>
<sequence>MYIDIWATWCGPCIAEHPRWDKLKKEYEDKPVAFLTVSIDNTREPWEKMVKAKNMEGLQWFAENAWKSDLTQHFMVNSIPRFILLDEEGKVVDPSADRPPKIRESLDKHLATHQN</sequence>
<organism evidence="7 8">
    <name type="scientific">Negadavirga shengliensis</name>
    <dbReference type="NCBI Taxonomy" id="1389218"/>
    <lineage>
        <taxon>Bacteria</taxon>
        <taxon>Pseudomonadati</taxon>
        <taxon>Bacteroidota</taxon>
        <taxon>Cytophagia</taxon>
        <taxon>Cytophagales</taxon>
        <taxon>Cyclobacteriaceae</taxon>
        <taxon>Negadavirga</taxon>
    </lineage>
</organism>
<protein>
    <submittedName>
        <fullName evidence="7">TlpA family protein disulfide reductase</fullName>
    </submittedName>
</protein>
<evidence type="ECO:0000259" key="6">
    <source>
        <dbReference type="PROSITE" id="PS51352"/>
    </source>
</evidence>
<proteinExistence type="predicted"/>